<dbReference type="STRING" id="1179773.BN6_28280"/>
<reference evidence="2 3" key="1">
    <citation type="journal article" date="2012" name="BMC Genomics">
        <title>Complete genome sequence of Saccharothrix espanaensis DSM 44229T and comparison to the other completely sequenced Pseudonocardiaceae.</title>
        <authorList>
            <person name="Strobel T."/>
            <person name="Al-Dilaimi A."/>
            <person name="Blom J."/>
            <person name="Gessner A."/>
            <person name="Kalinowski J."/>
            <person name="Luzhetska M."/>
            <person name="Puhler A."/>
            <person name="Szczepanowski R."/>
            <person name="Bechthold A."/>
            <person name="Ruckert C."/>
        </authorList>
    </citation>
    <scope>NUCLEOTIDE SEQUENCE [LARGE SCALE GENOMIC DNA]</scope>
    <source>
        <strain evidence="3">ATCC 51144 / DSM 44229 / JCM 9112 / NBRC 15066 / NRRL 15764</strain>
    </source>
</reference>
<organism evidence="2 3">
    <name type="scientific">Saccharothrix espanaensis (strain ATCC 51144 / DSM 44229 / JCM 9112 / NBRC 15066 / NRRL 15764)</name>
    <dbReference type="NCBI Taxonomy" id="1179773"/>
    <lineage>
        <taxon>Bacteria</taxon>
        <taxon>Bacillati</taxon>
        <taxon>Actinomycetota</taxon>
        <taxon>Actinomycetes</taxon>
        <taxon>Pseudonocardiales</taxon>
        <taxon>Pseudonocardiaceae</taxon>
        <taxon>Saccharothrix</taxon>
    </lineage>
</organism>
<dbReference type="InterPro" id="IPR023393">
    <property type="entry name" value="START-like_dom_sf"/>
</dbReference>
<keyword evidence="3" id="KW-1185">Reference proteome</keyword>
<evidence type="ECO:0000256" key="1">
    <source>
        <dbReference type="SAM" id="MobiDB-lite"/>
    </source>
</evidence>
<proteinExistence type="predicted"/>
<dbReference type="KEGG" id="sesp:BN6_28280"/>
<feature type="region of interest" description="Disordered" evidence="1">
    <location>
        <begin position="1"/>
        <end position="59"/>
    </location>
</feature>
<gene>
    <name evidence="2" type="ordered locus">BN6_28280</name>
</gene>
<name>K0JZS1_SACES</name>
<accession>K0JZS1</accession>
<sequence length="361" mass="39212">MLNRPPGRPRTPDVVTGNGTTRTGDGHGAHQARATATPRRTRVVDHKDPARGSLPGAKAPGTSTYLGVYLNDHLAGASANVELARRVARTHPGLRGLAREVAEDRTALLRIMKERGVPVSRHKVAAGRLGELVGRLKLNGSLVTRSPLSDLVELEAMRLGIEAKAALWRALRTLPDTDTYDRLLERAESQARRVEALRLDAAAGALSARTDRAGVEVGRTFAVRTPPERVHEYLRDFAHAEQWDPGTVSCEPMEPGPVEVGTRWHNVSQFLGRRVELVYELTRDDPEHLQFVGANRTATSTDDITVTPGPAPGTSSIHYRAHVEFHGLARFGAPLARLGLEKLATEMESSLPRALGGSVQD</sequence>
<dbReference type="SUPFAM" id="SSF55961">
    <property type="entry name" value="Bet v1-like"/>
    <property type="match status" value="1"/>
</dbReference>
<dbReference type="eggNOG" id="COG3427">
    <property type="taxonomic scope" value="Bacteria"/>
</dbReference>
<dbReference type="Gene3D" id="3.30.530.20">
    <property type="match status" value="1"/>
</dbReference>
<evidence type="ECO:0000313" key="3">
    <source>
        <dbReference type="Proteomes" id="UP000006281"/>
    </source>
</evidence>
<dbReference type="AlphaFoldDB" id="K0JZS1"/>
<dbReference type="Proteomes" id="UP000006281">
    <property type="component" value="Chromosome"/>
</dbReference>
<dbReference type="EMBL" id="HE804045">
    <property type="protein sequence ID" value="CCH30139.1"/>
    <property type="molecule type" value="Genomic_DNA"/>
</dbReference>
<dbReference type="HOGENOM" id="CLU_767011_0_0_11"/>
<dbReference type="InterPro" id="IPR019587">
    <property type="entry name" value="Polyketide_cyclase/dehydratase"/>
</dbReference>
<dbReference type="PATRIC" id="fig|1179773.3.peg.2827"/>
<dbReference type="Pfam" id="PF10604">
    <property type="entry name" value="Polyketide_cyc2"/>
    <property type="match status" value="1"/>
</dbReference>
<protein>
    <submittedName>
        <fullName evidence="2">Uncharacterized protein</fullName>
    </submittedName>
</protein>
<evidence type="ECO:0000313" key="2">
    <source>
        <dbReference type="EMBL" id="CCH30139.1"/>
    </source>
</evidence>